<sequence length="57" mass="6077">MRVVMNIACMYELVDVIPSSRAALPKTMCGGMGRGRLRAGTGLSISNSGRKVYRGMG</sequence>
<dbReference type="RefSeq" id="XP_060450695.1">
    <property type="nucleotide sequence ID" value="XM_060589512.1"/>
</dbReference>
<keyword evidence="2" id="KW-1185">Reference proteome</keyword>
<gene>
    <name evidence="1" type="ORF">BDP81DRAFT_416221</name>
</gene>
<name>A0AAJ0A1F7_9PEZI</name>
<reference evidence="1" key="1">
    <citation type="submission" date="2021-06" db="EMBL/GenBank/DDBJ databases">
        <title>Comparative genomics, transcriptomics and evolutionary studies reveal genomic signatures of adaptation to plant cell wall in hemibiotrophic fungi.</title>
        <authorList>
            <consortium name="DOE Joint Genome Institute"/>
            <person name="Baroncelli R."/>
            <person name="Diaz J.F."/>
            <person name="Benocci T."/>
            <person name="Peng M."/>
            <person name="Battaglia E."/>
            <person name="Haridas S."/>
            <person name="Andreopoulos W."/>
            <person name="Labutti K."/>
            <person name="Pangilinan J."/>
            <person name="Floch G.L."/>
            <person name="Makela M.R."/>
            <person name="Henrissat B."/>
            <person name="Grigoriev I.V."/>
            <person name="Crouch J.A."/>
            <person name="De Vries R.P."/>
            <person name="Sukno S.A."/>
            <person name="Thon M.R."/>
        </authorList>
    </citation>
    <scope>NUCLEOTIDE SEQUENCE</scope>
    <source>
        <strain evidence="1">CBS 102054</strain>
    </source>
</reference>
<proteinExistence type="predicted"/>
<evidence type="ECO:0000313" key="2">
    <source>
        <dbReference type="Proteomes" id="UP001243989"/>
    </source>
</evidence>
<organism evidence="1 2">
    <name type="scientific">Colletotrichum phormii</name>
    <dbReference type="NCBI Taxonomy" id="359342"/>
    <lineage>
        <taxon>Eukaryota</taxon>
        <taxon>Fungi</taxon>
        <taxon>Dikarya</taxon>
        <taxon>Ascomycota</taxon>
        <taxon>Pezizomycotina</taxon>
        <taxon>Sordariomycetes</taxon>
        <taxon>Hypocreomycetidae</taxon>
        <taxon>Glomerellales</taxon>
        <taxon>Glomerellaceae</taxon>
        <taxon>Colletotrichum</taxon>
        <taxon>Colletotrichum acutatum species complex</taxon>
    </lineage>
</organism>
<dbReference type="AlphaFoldDB" id="A0AAJ0A1F7"/>
<dbReference type="GeneID" id="85474374"/>
<dbReference type="Proteomes" id="UP001243989">
    <property type="component" value="Unassembled WGS sequence"/>
</dbReference>
<protein>
    <submittedName>
        <fullName evidence="1">Uncharacterized protein</fullName>
    </submittedName>
</protein>
<comment type="caution">
    <text evidence="1">The sequence shown here is derived from an EMBL/GenBank/DDBJ whole genome shotgun (WGS) entry which is preliminary data.</text>
</comment>
<accession>A0AAJ0A1F7</accession>
<evidence type="ECO:0000313" key="1">
    <source>
        <dbReference type="EMBL" id="KAK1654651.1"/>
    </source>
</evidence>
<dbReference type="EMBL" id="JAHMHQ010000002">
    <property type="protein sequence ID" value="KAK1654651.1"/>
    <property type="molecule type" value="Genomic_DNA"/>
</dbReference>